<dbReference type="PROSITE" id="PS51257">
    <property type="entry name" value="PROKAR_LIPOPROTEIN"/>
    <property type="match status" value="1"/>
</dbReference>
<reference evidence="2 3" key="1">
    <citation type="submission" date="2020-10" db="EMBL/GenBank/DDBJ databases">
        <title>The genome sequence of Flavobacterium aquaticum 1Y8A.</title>
        <authorList>
            <person name="Liu Y."/>
        </authorList>
    </citation>
    <scope>NUCLEOTIDE SEQUENCE [LARGE SCALE GENOMIC DNA]</scope>
    <source>
        <strain evidence="2 3">1Y8A</strain>
    </source>
</reference>
<keyword evidence="1" id="KW-0732">Signal</keyword>
<dbReference type="InterPro" id="IPR046144">
    <property type="entry name" value="DUF6146"/>
</dbReference>
<evidence type="ECO:0008006" key="4">
    <source>
        <dbReference type="Google" id="ProtNLM"/>
    </source>
</evidence>
<comment type="caution">
    <text evidence="2">The sequence shown here is derived from an EMBL/GenBank/DDBJ whole genome shotgun (WGS) entry which is preliminary data.</text>
</comment>
<evidence type="ECO:0000256" key="1">
    <source>
        <dbReference type="SAM" id="SignalP"/>
    </source>
</evidence>
<dbReference type="Proteomes" id="UP000656274">
    <property type="component" value="Unassembled WGS sequence"/>
</dbReference>
<dbReference type="RefSeq" id="WP_194096042.1">
    <property type="nucleotide sequence ID" value="NZ_JADFTZ010000004.1"/>
</dbReference>
<protein>
    <recommendedName>
        <fullName evidence="4">Lipoprotein</fullName>
    </recommendedName>
</protein>
<organism evidence="2 3">
    <name type="scientific">Flavobacterium proteolyticum</name>
    <dbReference type="NCBI Taxonomy" id="2911683"/>
    <lineage>
        <taxon>Bacteria</taxon>
        <taxon>Pseudomonadati</taxon>
        <taxon>Bacteroidota</taxon>
        <taxon>Flavobacteriia</taxon>
        <taxon>Flavobacteriales</taxon>
        <taxon>Flavobacteriaceae</taxon>
        <taxon>Flavobacterium</taxon>
    </lineage>
</organism>
<gene>
    <name evidence="2" type="ORF">IM755_09120</name>
</gene>
<evidence type="ECO:0000313" key="2">
    <source>
        <dbReference type="EMBL" id="MBE9576865.1"/>
    </source>
</evidence>
<feature type="signal peptide" evidence="1">
    <location>
        <begin position="1"/>
        <end position="17"/>
    </location>
</feature>
<name>A0ABR9WSH5_9FLAO</name>
<accession>A0ABR9WSH5</accession>
<dbReference type="Pfam" id="PF19643">
    <property type="entry name" value="DUF6146"/>
    <property type="match status" value="1"/>
</dbReference>
<keyword evidence="3" id="KW-1185">Reference proteome</keyword>
<sequence>MKSIIVLFFTIFSVLMACNSSKNQKTFEDKPKLESDTIRISNEEIEYDVIIIDGGFTSWFNSYARPRNYYTQSYLEARNRIWVLEWNRRAMLPSQYNPNLYEMTINYQTGIDYGFEVNYMIYNYLVYFQLTNKQQLGGFVPRI</sequence>
<proteinExistence type="predicted"/>
<dbReference type="EMBL" id="JADFTZ010000004">
    <property type="protein sequence ID" value="MBE9576865.1"/>
    <property type="molecule type" value="Genomic_DNA"/>
</dbReference>
<feature type="chain" id="PRO_5047249721" description="Lipoprotein" evidence="1">
    <location>
        <begin position="18"/>
        <end position="143"/>
    </location>
</feature>
<evidence type="ECO:0000313" key="3">
    <source>
        <dbReference type="Proteomes" id="UP000656274"/>
    </source>
</evidence>